<evidence type="ECO:0000313" key="2">
    <source>
        <dbReference type="EMBL" id="AOU97448.1"/>
    </source>
</evidence>
<keyword evidence="1" id="KW-0812">Transmembrane</keyword>
<keyword evidence="1" id="KW-1133">Transmembrane helix</keyword>
<gene>
    <name evidence="2" type="ORF">BI364_05170</name>
</gene>
<accession>A0A1D8ILW5</accession>
<evidence type="ECO:0000313" key="3">
    <source>
        <dbReference type="Proteomes" id="UP000095401"/>
    </source>
</evidence>
<dbReference type="EMBL" id="CP017415">
    <property type="protein sequence ID" value="AOU97448.1"/>
    <property type="molecule type" value="Genomic_DNA"/>
</dbReference>
<evidence type="ECO:0000256" key="1">
    <source>
        <dbReference type="SAM" id="Phobius"/>
    </source>
</evidence>
<dbReference type="RefSeq" id="WP_070077833.1">
    <property type="nucleotide sequence ID" value="NZ_CP017415.1"/>
</dbReference>
<sequence length="72" mass="8632">MSVPAHNHALPHLHIPSLHFIIPHTIGLPAWWWMGTYMLVPWSCFLVVLFWFYRNARKEEELRIQHVEDDLS</sequence>
<protein>
    <submittedName>
        <fullName evidence="2">Uncharacterized protein</fullName>
    </submittedName>
</protein>
<dbReference type="KEGG" id="aprs:BI364_05170"/>
<feature type="transmembrane region" description="Helical" evidence="1">
    <location>
        <begin position="30"/>
        <end position="53"/>
    </location>
</feature>
<keyword evidence="1" id="KW-0472">Membrane</keyword>
<dbReference type="AlphaFoldDB" id="A0A1D8ILW5"/>
<dbReference type="Proteomes" id="UP000095401">
    <property type="component" value="Chromosome"/>
</dbReference>
<keyword evidence="3" id="KW-1185">Reference proteome</keyword>
<reference evidence="3" key="1">
    <citation type="submission" date="2016-09" db="EMBL/GenBank/DDBJ databases">
        <title>Acidihalobacter prosperus F5.</title>
        <authorList>
            <person name="Khaleque H.N."/>
            <person name="Ramsay J.P."/>
            <person name="Kaksonen A.H."/>
            <person name="Boxall N.J."/>
            <person name="Watkin E.L.J."/>
        </authorList>
    </citation>
    <scope>NUCLEOTIDE SEQUENCE [LARGE SCALE GENOMIC DNA]</scope>
    <source>
        <strain evidence="3">F5</strain>
    </source>
</reference>
<proteinExistence type="predicted"/>
<name>A0A1D8ILW5_9GAMM</name>
<organism evidence="2 3">
    <name type="scientific">Acidihalobacter yilgarnensis</name>
    <dbReference type="NCBI Taxonomy" id="2819280"/>
    <lineage>
        <taxon>Bacteria</taxon>
        <taxon>Pseudomonadati</taxon>
        <taxon>Pseudomonadota</taxon>
        <taxon>Gammaproteobacteria</taxon>
        <taxon>Chromatiales</taxon>
        <taxon>Ectothiorhodospiraceae</taxon>
        <taxon>Acidihalobacter</taxon>
    </lineage>
</organism>